<dbReference type="RefSeq" id="WP_151095305.1">
    <property type="nucleotide sequence ID" value="NZ_CP071520.1"/>
</dbReference>
<gene>
    <name evidence="2" type="ORF">J3P46_15755</name>
</gene>
<reference evidence="2 3" key="1">
    <citation type="submission" date="2021-03" db="EMBL/GenBank/DDBJ databases">
        <title>Draft genome sequence of Janthinobacterium sp. strain PLB02 isolated from infected primmorphs (Lubomirskia baicalensis).</title>
        <authorList>
            <person name="Chernogor L.I."/>
            <person name="Belikov S.I."/>
            <person name="Petrushin I.S."/>
        </authorList>
    </citation>
    <scope>NUCLEOTIDE SEQUENCE [LARGE SCALE GENOMIC DNA]</scope>
    <source>
        <strain evidence="2 3">PLB02</strain>
    </source>
</reference>
<dbReference type="EMBL" id="CP071520">
    <property type="protein sequence ID" value="QSX94209.1"/>
    <property type="molecule type" value="Genomic_DNA"/>
</dbReference>
<organism evidence="2 3">
    <name type="scientific">Janthinobacterium lividum</name>
    <dbReference type="NCBI Taxonomy" id="29581"/>
    <lineage>
        <taxon>Bacteria</taxon>
        <taxon>Pseudomonadati</taxon>
        <taxon>Pseudomonadota</taxon>
        <taxon>Betaproteobacteria</taxon>
        <taxon>Burkholderiales</taxon>
        <taxon>Oxalobacteraceae</taxon>
        <taxon>Janthinobacterium</taxon>
    </lineage>
</organism>
<evidence type="ECO:0000256" key="1">
    <source>
        <dbReference type="SAM" id="MobiDB-lite"/>
    </source>
</evidence>
<dbReference type="AlphaFoldDB" id="A0AAJ4MNK8"/>
<feature type="compositionally biased region" description="Low complexity" evidence="1">
    <location>
        <begin position="1"/>
        <end position="17"/>
    </location>
</feature>
<sequence>MTLWSRRGQAARAGHGAPVQARHPSPAIGPTFIANIVMTGGGPGKDAPPFSFTRQDILNRI</sequence>
<feature type="region of interest" description="Disordered" evidence="1">
    <location>
        <begin position="1"/>
        <end position="26"/>
    </location>
</feature>
<dbReference type="Proteomes" id="UP000662821">
    <property type="component" value="Chromosome"/>
</dbReference>
<name>A0AAJ4MNK8_9BURK</name>
<evidence type="ECO:0000313" key="2">
    <source>
        <dbReference type="EMBL" id="QSX94209.1"/>
    </source>
</evidence>
<protein>
    <submittedName>
        <fullName evidence="2">Uncharacterized protein</fullName>
    </submittedName>
</protein>
<proteinExistence type="predicted"/>
<accession>A0AAJ4MNK8</accession>
<evidence type="ECO:0000313" key="3">
    <source>
        <dbReference type="Proteomes" id="UP000662821"/>
    </source>
</evidence>